<organism evidence="2 3">
    <name type="scientific">Canavalia gladiata</name>
    <name type="common">Sword bean</name>
    <name type="synonym">Dolichos gladiatus</name>
    <dbReference type="NCBI Taxonomy" id="3824"/>
    <lineage>
        <taxon>Eukaryota</taxon>
        <taxon>Viridiplantae</taxon>
        <taxon>Streptophyta</taxon>
        <taxon>Embryophyta</taxon>
        <taxon>Tracheophyta</taxon>
        <taxon>Spermatophyta</taxon>
        <taxon>Magnoliopsida</taxon>
        <taxon>eudicotyledons</taxon>
        <taxon>Gunneridae</taxon>
        <taxon>Pentapetalae</taxon>
        <taxon>rosids</taxon>
        <taxon>fabids</taxon>
        <taxon>Fabales</taxon>
        <taxon>Fabaceae</taxon>
        <taxon>Papilionoideae</taxon>
        <taxon>50 kb inversion clade</taxon>
        <taxon>NPAAA clade</taxon>
        <taxon>indigoferoid/millettioid clade</taxon>
        <taxon>Phaseoleae</taxon>
        <taxon>Canavalia</taxon>
    </lineage>
</organism>
<feature type="region of interest" description="Disordered" evidence="1">
    <location>
        <begin position="1"/>
        <end position="29"/>
    </location>
</feature>
<comment type="caution">
    <text evidence="2">The sequence shown here is derived from an EMBL/GenBank/DDBJ whole genome shotgun (WGS) entry which is preliminary data.</text>
</comment>
<protein>
    <submittedName>
        <fullName evidence="2">Uncharacterized protein</fullName>
    </submittedName>
</protein>
<proteinExistence type="predicted"/>
<sequence>MASRRVHGLTVNKWPGNQAEVAESSPVSCPNHVPRASLFTVRALHSCSTIAGEDESQGGNSGEACLTPSRPTSGRRRRCRRGDR</sequence>
<name>A0AAN9M976_CANGL</name>
<keyword evidence="3" id="KW-1185">Reference proteome</keyword>
<evidence type="ECO:0000313" key="2">
    <source>
        <dbReference type="EMBL" id="KAK7350172.1"/>
    </source>
</evidence>
<evidence type="ECO:0000313" key="3">
    <source>
        <dbReference type="Proteomes" id="UP001367508"/>
    </source>
</evidence>
<evidence type="ECO:0000256" key="1">
    <source>
        <dbReference type="SAM" id="MobiDB-lite"/>
    </source>
</evidence>
<feature type="region of interest" description="Disordered" evidence="1">
    <location>
        <begin position="52"/>
        <end position="84"/>
    </location>
</feature>
<dbReference type="AlphaFoldDB" id="A0AAN9M976"/>
<gene>
    <name evidence="2" type="ORF">VNO77_08395</name>
</gene>
<dbReference type="EMBL" id="JAYMYQ010000002">
    <property type="protein sequence ID" value="KAK7350172.1"/>
    <property type="molecule type" value="Genomic_DNA"/>
</dbReference>
<accession>A0AAN9M976</accession>
<dbReference type="Proteomes" id="UP001367508">
    <property type="component" value="Unassembled WGS sequence"/>
</dbReference>
<reference evidence="2 3" key="1">
    <citation type="submission" date="2024-01" db="EMBL/GenBank/DDBJ databases">
        <title>The genomes of 5 underutilized Papilionoideae crops provide insights into root nodulation and disease resistanc.</title>
        <authorList>
            <person name="Jiang F."/>
        </authorList>
    </citation>
    <scope>NUCLEOTIDE SEQUENCE [LARGE SCALE GENOMIC DNA]</scope>
    <source>
        <strain evidence="2">LVBAO_FW01</strain>
        <tissue evidence="2">Leaves</tissue>
    </source>
</reference>
<feature type="compositionally biased region" description="Basic residues" evidence="1">
    <location>
        <begin position="73"/>
        <end position="84"/>
    </location>
</feature>